<proteinExistence type="predicted"/>
<dbReference type="Proteomes" id="UP000254877">
    <property type="component" value="Unassembled WGS sequence"/>
</dbReference>
<dbReference type="AlphaFoldDB" id="A0A376LHF0"/>
<accession>A0A376LHF0</accession>
<dbReference type="EMBL" id="UGAB01000002">
    <property type="protein sequence ID" value="STF43636.1"/>
    <property type="molecule type" value="Genomic_DNA"/>
</dbReference>
<organism evidence="1 2">
    <name type="scientific">Escherichia coli</name>
    <dbReference type="NCBI Taxonomy" id="562"/>
    <lineage>
        <taxon>Bacteria</taxon>
        <taxon>Pseudomonadati</taxon>
        <taxon>Pseudomonadota</taxon>
        <taxon>Gammaproteobacteria</taxon>
        <taxon>Enterobacterales</taxon>
        <taxon>Enterobacteriaceae</taxon>
        <taxon>Escherichia</taxon>
    </lineage>
</organism>
<evidence type="ECO:0000313" key="2">
    <source>
        <dbReference type="Proteomes" id="UP000254877"/>
    </source>
</evidence>
<gene>
    <name evidence="1" type="ORF">NCTC7928_04337</name>
</gene>
<reference evidence="1 2" key="1">
    <citation type="submission" date="2018-06" db="EMBL/GenBank/DDBJ databases">
        <authorList>
            <consortium name="Pathogen Informatics"/>
            <person name="Doyle S."/>
        </authorList>
    </citation>
    <scope>NUCLEOTIDE SEQUENCE [LARGE SCALE GENOMIC DNA]</scope>
    <source>
        <strain evidence="1 2">NCTC7928</strain>
    </source>
</reference>
<sequence>MVTSVFFIHFLAWHGRQSPSPAALIIGRSLAPSPIATGLRQRDFILLREAGQSFRFVTARQRCRRSHLPVNLPSMISSSLANHGGQAQLVAQVFSKESKSRRRQSPLSSPAFSSLSTSCVKPGISGRFFTHLLQKYWHQPPFSASPTRLRRLAVKSSFAAASPVRLPPPPSRPFRPVWQFHQYIQSGWRWNPCPSPANPACAGAGFSPAAANIQLRFMGQARSAAR</sequence>
<evidence type="ECO:0000313" key="1">
    <source>
        <dbReference type="EMBL" id="STF43636.1"/>
    </source>
</evidence>
<protein>
    <submittedName>
        <fullName evidence="1">Uncharacterized protein</fullName>
    </submittedName>
</protein>
<name>A0A376LHF0_ECOLX</name>